<keyword evidence="1" id="KW-0805">Transcription regulation</keyword>
<sequence>MARLREFDIDEALDAMMGVFWREGFEGASMQDIEAETGLNKQSLYRVFPDKRAMYLAALVRYEEIAAAETEAVLTGEGTAQERFRRLFDGVLGLAAKGERSGCFLCNAAADQGQQDKETTERVAAAMRRIEKIFRAGLADAPRYKRDPKACEEKAASLIAVYFGLRVLTKANAPLRLLKEAAADAVAGI</sequence>
<evidence type="ECO:0000256" key="2">
    <source>
        <dbReference type="ARBA" id="ARBA00023125"/>
    </source>
</evidence>
<dbReference type="SUPFAM" id="SSF46689">
    <property type="entry name" value="Homeodomain-like"/>
    <property type="match status" value="1"/>
</dbReference>
<evidence type="ECO:0000256" key="3">
    <source>
        <dbReference type="ARBA" id="ARBA00023163"/>
    </source>
</evidence>
<dbReference type="Gene3D" id="1.10.10.60">
    <property type="entry name" value="Homeodomain-like"/>
    <property type="match status" value="1"/>
</dbReference>
<dbReference type="EMBL" id="PJCH01000005">
    <property type="protein sequence ID" value="PQA88643.1"/>
    <property type="molecule type" value="Genomic_DNA"/>
</dbReference>
<feature type="DNA-binding region" description="H-T-H motif" evidence="4">
    <location>
        <begin position="29"/>
        <end position="48"/>
    </location>
</feature>
<protein>
    <submittedName>
        <fullName evidence="6">TetR/AcrR family transcriptional regulator</fullName>
    </submittedName>
</protein>
<evidence type="ECO:0000313" key="6">
    <source>
        <dbReference type="EMBL" id="PQA88643.1"/>
    </source>
</evidence>
<dbReference type="OrthoDB" id="9795242at2"/>
<dbReference type="PANTHER" id="PTHR47506">
    <property type="entry name" value="TRANSCRIPTIONAL REGULATORY PROTEIN"/>
    <property type="match status" value="1"/>
</dbReference>
<dbReference type="Proteomes" id="UP000239504">
    <property type="component" value="Unassembled WGS sequence"/>
</dbReference>
<dbReference type="Pfam" id="PF00440">
    <property type="entry name" value="TetR_N"/>
    <property type="match status" value="1"/>
</dbReference>
<dbReference type="PROSITE" id="PS50977">
    <property type="entry name" value="HTH_TETR_2"/>
    <property type="match status" value="1"/>
</dbReference>
<dbReference type="GO" id="GO:0003677">
    <property type="term" value="F:DNA binding"/>
    <property type="evidence" value="ECO:0007669"/>
    <property type="project" value="UniProtKB-UniRule"/>
</dbReference>
<gene>
    <name evidence="6" type="ORF">CW354_10210</name>
</gene>
<comment type="caution">
    <text evidence="6">The sequence shown here is derived from an EMBL/GenBank/DDBJ whole genome shotgun (WGS) entry which is preliminary data.</text>
</comment>
<dbReference type="PANTHER" id="PTHR47506:SF1">
    <property type="entry name" value="HTH-TYPE TRANSCRIPTIONAL REGULATOR YJDC"/>
    <property type="match status" value="1"/>
</dbReference>
<dbReference type="SUPFAM" id="SSF48498">
    <property type="entry name" value="Tetracyclin repressor-like, C-terminal domain"/>
    <property type="match status" value="1"/>
</dbReference>
<keyword evidence="2 4" id="KW-0238">DNA-binding</keyword>
<dbReference type="RefSeq" id="WP_104829885.1">
    <property type="nucleotide sequence ID" value="NZ_PJCH01000005.1"/>
</dbReference>
<dbReference type="AlphaFoldDB" id="A0A2S7K830"/>
<dbReference type="Gene3D" id="1.10.357.10">
    <property type="entry name" value="Tetracycline Repressor, domain 2"/>
    <property type="match status" value="1"/>
</dbReference>
<proteinExistence type="predicted"/>
<dbReference type="InterPro" id="IPR036271">
    <property type="entry name" value="Tet_transcr_reg_TetR-rel_C_sf"/>
</dbReference>
<feature type="domain" description="HTH tetR-type" evidence="5">
    <location>
        <begin position="6"/>
        <end position="66"/>
    </location>
</feature>
<organism evidence="6 7">
    <name type="scientific">Hyphococcus luteus</name>
    <dbReference type="NCBI Taxonomy" id="2058213"/>
    <lineage>
        <taxon>Bacteria</taxon>
        <taxon>Pseudomonadati</taxon>
        <taxon>Pseudomonadota</taxon>
        <taxon>Alphaproteobacteria</taxon>
        <taxon>Parvularculales</taxon>
        <taxon>Parvularculaceae</taxon>
        <taxon>Hyphococcus</taxon>
    </lineage>
</organism>
<accession>A0A2S7K830</accession>
<dbReference type="InterPro" id="IPR001647">
    <property type="entry name" value="HTH_TetR"/>
</dbReference>
<keyword evidence="3" id="KW-0804">Transcription</keyword>
<name>A0A2S7K830_9PROT</name>
<evidence type="ECO:0000256" key="1">
    <source>
        <dbReference type="ARBA" id="ARBA00023015"/>
    </source>
</evidence>
<dbReference type="InterPro" id="IPR009057">
    <property type="entry name" value="Homeodomain-like_sf"/>
</dbReference>
<evidence type="ECO:0000256" key="4">
    <source>
        <dbReference type="PROSITE-ProRule" id="PRU00335"/>
    </source>
</evidence>
<keyword evidence="7" id="KW-1185">Reference proteome</keyword>
<evidence type="ECO:0000313" key="7">
    <source>
        <dbReference type="Proteomes" id="UP000239504"/>
    </source>
</evidence>
<reference evidence="6 7" key="1">
    <citation type="submission" date="2017-12" db="EMBL/GenBank/DDBJ databases">
        <authorList>
            <person name="Hurst M.R.H."/>
        </authorList>
    </citation>
    <scope>NUCLEOTIDE SEQUENCE [LARGE SCALE GENOMIC DNA]</scope>
    <source>
        <strain evidence="6 7">SY-3-19</strain>
    </source>
</reference>
<evidence type="ECO:0000259" key="5">
    <source>
        <dbReference type="PROSITE" id="PS50977"/>
    </source>
</evidence>